<evidence type="ECO:0000313" key="10">
    <source>
        <dbReference type="Proteomes" id="UP000429523"/>
    </source>
</evidence>
<evidence type="ECO:0000313" key="5">
    <source>
        <dbReference type="EMBL" id="KAE9144227.1"/>
    </source>
</evidence>
<gene>
    <name evidence="9" type="ORF">PF001_g10916</name>
    <name evidence="6" type="ORF">PF002_g25539</name>
    <name evidence="8" type="ORF">PF004_g10597</name>
    <name evidence="7" type="ORF">PF005_g11629</name>
    <name evidence="5" type="ORF">PF006_g10817</name>
    <name evidence="3" type="ORF">PF007_g11824</name>
    <name evidence="1" type="ORF">PF009_g12810</name>
    <name evidence="4" type="ORF">PF010_g11059</name>
    <name evidence="2" type="ORF">PF011_g24825</name>
</gene>
<evidence type="ECO:0000313" key="3">
    <source>
        <dbReference type="EMBL" id="KAE9110553.1"/>
    </source>
</evidence>
<evidence type="ECO:0000313" key="11">
    <source>
        <dbReference type="Proteomes" id="UP000433483"/>
    </source>
</evidence>
<dbReference type="EMBL" id="QXGB01000585">
    <property type="protein sequence ID" value="KAE9209942.1"/>
    <property type="molecule type" value="Genomic_DNA"/>
</dbReference>
<dbReference type="Proteomes" id="UP000476176">
    <property type="component" value="Unassembled WGS sequence"/>
</dbReference>
<evidence type="ECO:0000313" key="12">
    <source>
        <dbReference type="Proteomes" id="UP000437068"/>
    </source>
</evidence>
<evidence type="ECO:0000313" key="13">
    <source>
        <dbReference type="Proteomes" id="UP000440367"/>
    </source>
</evidence>
<keyword evidence="11" id="KW-1185">Reference proteome</keyword>
<evidence type="ECO:0000313" key="15">
    <source>
        <dbReference type="Proteomes" id="UP000441208"/>
    </source>
</evidence>
<evidence type="ECO:0000313" key="7">
    <source>
        <dbReference type="EMBL" id="KAE9209942.1"/>
    </source>
</evidence>
<evidence type="ECO:0000313" key="18">
    <source>
        <dbReference type="Proteomes" id="UP000488956"/>
    </source>
</evidence>
<dbReference type="EMBL" id="QXGC01000555">
    <property type="protein sequence ID" value="KAE9230048.1"/>
    <property type="molecule type" value="Genomic_DNA"/>
</dbReference>
<evidence type="ECO:0000313" key="1">
    <source>
        <dbReference type="EMBL" id="KAE8937279.1"/>
    </source>
</evidence>
<dbReference type="Proteomes" id="UP000441208">
    <property type="component" value="Unassembled WGS sequence"/>
</dbReference>
<evidence type="ECO:0000313" key="9">
    <source>
        <dbReference type="EMBL" id="KAE9308943.1"/>
    </source>
</evidence>
<organism evidence="5 14">
    <name type="scientific">Phytophthora fragariae</name>
    <dbReference type="NCBI Taxonomy" id="53985"/>
    <lineage>
        <taxon>Eukaryota</taxon>
        <taxon>Sar</taxon>
        <taxon>Stramenopiles</taxon>
        <taxon>Oomycota</taxon>
        <taxon>Peronosporomycetes</taxon>
        <taxon>Peronosporales</taxon>
        <taxon>Peronosporaceae</taxon>
        <taxon>Phytophthora</taxon>
    </lineage>
</organism>
<dbReference type="EMBL" id="QXFW01002897">
    <property type="protein sequence ID" value="KAE8974530.1"/>
    <property type="molecule type" value="Genomic_DNA"/>
</dbReference>
<dbReference type="Proteomes" id="UP000437068">
    <property type="component" value="Unassembled WGS sequence"/>
</dbReference>
<dbReference type="EMBL" id="QXGF01000649">
    <property type="protein sequence ID" value="KAE8937279.1"/>
    <property type="molecule type" value="Genomic_DNA"/>
</dbReference>
<comment type="caution">
    <text evidence="5">The sequence shown here is derived from an EMBL/GenBank/DDBJ whole genome shotgun (WGS) entry which is preliminary data.</text>
</comment>
<evidence type="ECO:0000313" key="6">
    <source>
        <dbReference type="EMBL" id="KAE9187656.1"/>
    </source>
</evidence>
<evidence type="ECO:0000313" key="4">
    <source>
        <dbReference type="EMBL" id="KAE9110734.1"/>
    </source>
</evidence>
<name>A0A6A3U0P4_9STRA</name>
<accession>A0A6A3U0P4</accession>
<dbReference type="Proteomes" id="UP000429523">
    <property type="component" value="Unassembled WGS sequence"/>
</dbReference>
<dbReference type="EMBL" id="QXFX01000577">
    <property type="protein sequence ID" value="KAE9110734.1"/>
    <property type="molecule type" value="Genomic_DNA"/>
</dbReference>
<dbReference type="Proteomes" id="UP000440367">
    <property type="component" value="Unassembled WGS sequence"/>
</dbReference>
<dbReference type="AlphaFoldDB" id="A0A6A3U0P4"/>
<dbReference type="EMBL" id="QXGE01000563">
    <property type="protein sequence ID" value="KAE9308943.1"/>
    <property type="molecule type" value="Genomic_DNA"/>
</dbReference>
<dbReference type="EMBL" id="QXFZ01000603">
    <property type="protein sequence ID" value="KAE9110553.1"/>
    <property type="molecule type" value="Genomic_DNA"/>
</dbReference>
<dbReference type="EMBL" id="QXGD01002513">
    <property type="protein sequence ID" value="KAE9187656.1"/>
    <property type="molecule type" value="Genomic_DNA"/>
</dbReference>
<sequence length="118" mass="12317">MAAAAAKAAAGRDRPTVTGREAGYHVLLDVGLDASAAVAAITEVVEVGLFTDAAAILTADLMWNLTLRVLLDVELDAAGTADVMSELLETQGWWMAAAPCRRQWSSSRSSGNGSLISR</sequence>
<dbReference type="Proteomes" id="UP000433483">
    <property type="component" value="Unassembled WGS sequence"/>
</dbReference>
<reference evidence="10 11" key="1">
    <citation type="submission" date="2018-08" db="EMBL/GenBank/DDBJ databases">
        <title>Genomic investigation of the strawberry pathogen Phytophthora fragariae indicates pathogenicity is determined by transcriptional variation in three key races.</title>
        <authorList>
            <person name="Adams T.M."/>
            <person name="Armitage A.D."/>
            <person name="Sobczyk M.K."/>
            <person name="Bates H.J."/>
            <person name="Dunwell J.M."/>
            <person name="Nellist C.F."/>
            <person name="Harrison R.J."/>
        </authorList>
    </citation>
    <scope>NUCLEOTIDE SEQUENCE [LARGE SCALE GENOMIC DNA]</scope>
    <source>
        <strain evidence="9 12">A4</strain>
        <strain evidence="6 13">BC-1</strain>
        <strain evidence="8 17">BC-23</strain>
        <strain evidence="7 11">NOV-27</strain>
        <strain evidence="5 14">NOV-5</strain>
        <strain evidence="3 15">NOV-71</strain>
        <strain evidence="1 10">NOV-9</strain>
        <strain evidence="4 18">ONT-3</strain>
        <strain evidence="2 16">SCRP245</strain>
    </source>
</reference>
<evidence type="ECO:0000313" key="16">
    <source>
        <dbReference type="Proteomes" id="UP000460718"/>
    </source>
</evidence>
<evidence type="ECO:0000313" key="17">
    <source>
        <dbReference type="Proteomes" id="UP000476176"/>
    </source>
</evidence>
<dbReference type="Proteomes" id="UP000440732">
    <property type="component" value="Unassembled WGS sequence"/>
</dbReference>
<dbReference type="Proteomes" id="UP000488956">
    <property type="component" value="Unassembled WGS sequence"/>
</dbReference>
<dbReference type="Proteomes" id="UP000460718">
    <property type="component" value="Unassembled WGS sequence"/>
</dbReference>
<evidence type="ECO:0000313" key="8">
    <source>
        <dbReference type="EMBL" id="KAE9230048.1"/>
    </source>
</evidence>
<protein>
    <submittedName>
        <fullName evidence="5">Uncharacterized protein</fullName>
    </submittedName>
</protein>
<evidence type="ECO:0000313" key="2">
    <source>
        <dbReference type="EMBL" id="KAE8974530.1"/>
    </source>
</evidence>
<evidence type="ECO:0000313" key="14">
    <source>
        <dbReference type="Proteomes" id="UP000440732"/>
    </source>
</evidence>
<proteinExistence type="predicted"/>
<dbReference type="EMBL" id="QXGA01000557">
    <property type="protein sequence ID" value="KAE9144227.1"/>
    <property type="molecule type" value="Genomic_DNA"/>
</dbReference>